<dbReference type="InterPro" id="IPR046150">
    <property type="entry name" value="DUF6152"/>
</dbReference>
<dbReference type="Pfam" id="PF19649">
    <property type="entry name" value="DUF6152"/>
    <property type="match status" value="1"/>
</dbReference>
<dbReference type="AlphaFoldDB" id="A0A381W743"/>
<accession>A0A381W743</accession>
<evidence type="ECO:0000313" key="1">
    <source>
        <dbReference type="EMBL" id="SVA48282.1"/>
    </source>
</evidence>
<organism evidence="1">
    <name type="scientific">marine metagenome</name>
    <dbReference type="NCBI Taxonomy" id="408172"/>
    <lineage>
        <taxon>unclassified sequences</taxon>
        <taxon>metagenomes</taxon>
        <taxon>ecological metagenomes</taxon>
    </lineage>
</organism>
<sequence length="252" mass="28069">MIFNLLCGIGERRTYWMRCQPLIFLGLVCLPLSAPAHHSVNGIFDAGNVIELKGQVVEVAWQNPHVRFTVTVSQEDGQDKLWNVEITSLSTLRRRKLSANFLAPGDRVRVAGNPAKSGSSEIYVRNILLPSGEEVLLDNSGTPRWASETLGTSQIAREGDSSDPGRGIFRVWSTSIGSGSIWKENYPLTGPARISVAAFDPVTDSPTLNCRPKGMPTIMEQPYPMEFRRQDEKIIVHMEEYNTIRPIEMNAE</sequence>
<feature type="non-terminal residue" evidence="1">
    <location>
        <position position="252"/>
    </location>
</feature>
<reference evidence="1" key="1">
    <citation type="submission" date="2018-05" db="EMBL/GenBank/DDBJ databases">
        <authorList>
            <person name="Lanie J.A."/>
            <person name="Ng W.-L."/>
            <person name="Kazmierczak K.M."/>
            <person name="Andrzejewski T.M."/>
            <person name="Davidsen T.M."/>
            <person name="Wayne K.J."/>
            <person name="Tettelin H."/>
            <person name="Glass J.I."/>
            <person name="Rusch D."/>
            <person name="Podicherti R."/>
            <person name="Tsui H.-C.T."/>
            <person name="Winkler M.E."/>
        </authorList>
    </citation>
    <scope>NUCLEOTIDE SEQUENCE</scope>
</reference>
<name>A0A381W743_9ZZZZ</name>
<proteinExistence type="predicted"/>
<dbReference type="EMBL" id="UINC01010892">
    <property type="protein sequence ID" value="SVA48282.1"/>
    <property type="molecule type" value="Genomic_DNA"/>
</dbReference>
<gene>
    <name evidence="1" type="ORF">METZ01_LOCUS101136</name>
</gene>
<protein>
    <submittedName>
        <fullName evidence="1">Uncharacterized protein</fullName>
    </submittedName>
</protein>